<dbReference type="Proteomes" id="UP000015105">
    <property type="component" value="Chromosome 7D"/>
</dbReference>
<feature type="signal peptide" evidence="1">
    <location>
        <begin position="1"/>
        <end position="17"/>
    </location>
</feature>
<name>A0A453R1Y6_AEGTS</name>
<protein>
    <submittedName>
        <fullName evidence="2">Uncharacterized protein</fullName>
    </submittedName>
</protein>
<accession>A0A453R1Y6</accession>
<organism evidence="2 3">
    <name type="scientific">Aegilops tauschii subsp. strangulata</name>
    <name type="common">Goatgrass</name>
    <dbReference type="NCBI Taxonomy" id="200361"/>
    <lineage>
        <taxon>Eukaryota</taxon>
        <taxon>Viridiplantae</taxon>
        <taxon>Streptophyta</taxon>
        <taxon>Embryophyta</taxon>
        <taxon>Tracheophyta</taxon>
        <taxon>Spermatophyta</taxon>
        <taxon>Magnoliopsida</taxon>
        <taxon>Liliopsida</taxon>
        <taxon>Poales</taxon>
        <taxon>Poaceae</taxon>
        <taxon>BOP clade</taxon>
        <taxon>Pooideae</taxon>
        <taxon>Triticodae</taxon>
        <taxon>Triticeae</taxon>
        <taxon>Triticinae</taxon>
        <taxon>Aegilops</taxon>
    </lineage>
</organism>
<feature type="chain" id="PRO_5019367569" evidence="1">
    <location>
        <begin position="18"/>
        <end position="55"/>
    </location>
</feature>
<reference evidence="3" key="2">
    <citation type="journal article" date="2017" name="Nat. Plants">
        <title>The Aegilops tauschii genome reveals multiple impacts of transposons.</title>
        <authorList>
            <person name="Zhao G."/>
            <person name="Zou C."/>
            <person name="Li K."/>
            <person name="Wang K."/>
            <person name="Li T."/>
            <person name="Gao L."/>
            <person name="Zhang X."/>
            <person name="Wang H."/>
            <person name="Yang Z."/>
            <person name="Liu X."/>
            <person name="Jiang W."/>
            <person name="Mao L."/>
            <person name="Kong X."/>
            <person name="Jiao Y."/>
            <person name="Jia J."/>
        </authorList>
    </citation>
    <scope>NUCLEOTIDE SEQUENCE [LARGE SCALE GENOMIC DNA]</scope>
    <source>
        <strain evidence="3">cv. AL8/78</strain>
    </source>
</reference>
<evidence type="ECO:0000313" key="2">
    <source>
        <dbReference type="EnsemblPlants" id="AET7Gv20433200.31"/>
    </source>
</evidence>
<reference evidence="3" key="1">
    <citation type="journal article" date="2014" name="Science">
        <title>Ancient hybridizations among the ancestral genomes of bread wheat.</title>
        <authorList>
            <consortium name="International Wheat Genome Sequencing Consortium,"/>
            <person name="Marcussen T."/>
            <person name="Sandve S.R."/>
            <person name="Heier L."/>
            <person name="Spannagl M."/>
            <person name="Pfeifer M."/>
            <person name="Jakobsen K.S."/>
            <person name="Wulff B.B."/>
            <person name="Steuernagel B."/>
            <person name="Mayer K.F."/>
            <person name="Olsen O.A."/>
        </authorList>
    </citation>
    <scope>NUCLEOTIDE SEQUENCE [LARGE SCALE GENOMIC DNA]</scope>
    <source>
        <strain evidence="3">cv. AL8/78</strain>
    </source>
</reference>
<dbReference type="AlphaFoldDB" id="A0A453R1Y6"/>
<keyword evidence="3" id="KW-1185">Reference proteome</keyword>
<reference evidence="2" key="3">
    <citation type="journal article" date="2017" name="Nature">
        <title>Genome sequence of the progenitor of the wheat D genome Aegilops tauschii.</title>
        <authorList>
            <person name="Luo M.C."/>
            <person name="Gu Y.Q."/>
            <person name="Puiu D."/>
            <person name="Wang H."/>
            <person name="Twardziok S.O."/>
            <person name="Deal K.R."/>
            <person name="Huo N."/>
            <person name="Zhu T."/>
            <person name="Wang L."/>
            <person name="Wang Y."/>
            <person name="McGuire P.E."/>
            <person name="Liu S."/>
            <person name="Long H."/>
            <person name="Ramasamy R.K."/>
            <person name="Rodriguez J.C."/>
            <person name="Van S.L."/>
            <person name="Yuan L."/>
            <person name="Wang Z."/>
            <person name="Xia Z."/>
            <person name="Xiao L."/>
            <person name="Anderson O.D."/>
            <person name="Ouyang S."/>
            <person name="Liang Y."/>
            <person name="Zimin A.V."/>
            <person name="Pertea G."/>
            <person name="Qi P."/>
            <person name="Bennetzen J.L."/>
            <person name="Dai X."/>
            <person name="Dawson M.W."/>
            <person name="Muller H.G."/>
            <person name="Kugler K."/>
            <person name="Rivarola-Duarte L."/>
            <person name="Spannagl M."/>
            <person name="Mayer K.F.X."/>
            <person name="Lu F.H."/>
            <person name="Bevan M.W."/>
            <person name="Leroy P."/>
            <person name="Li P."/>
            <person name="You F.M."/>
            <person name="Sun Q."/>
            <person name="Liu Z."/>
            <person name="Lyons E."/>
            <person name="Wicker T."/>
            <person name="Salzberg S.L."/>
            <person name="Devos K.M."/>
            <person name="Dvorak J."/>
        </authorList>
    </citation>
    <scope>NUCLEOTIDE SEQUENCE [LARGE SCALE GENOMIC DNA]</scope>
    <source>
        <strain evidence="2">cv. AL8/78</strain>
    </source>
</reference>
<keyword evidence="1" id="KW-0732">Signal</keyword>
<dbReference type="EnsemblPlants" id="AET7Gv20433200.31">
    <property type="protein sequence ID" value="AET7Gv20433200.31"/>
    <property type="gene ID" value="AET7Gv20433200"/>
</dbReference>
<proteinExistence type="predicted"/>
<reference evidence="2" key="5">
    <citation type="journal article" date="2021" name="G3 (Bethesda)">
        <title>Aegilops tauschii genome assembly Aet v5.0 features greater sequence contiguity and improved annotation.</title>
        <authorList>
            <person name="Wang L."/>
            <person name="Zhu T."/>
            <person name="Rodriguez J.C."/>
            <person name="Deal K.R."/>
            <person name="Dubcovsky J."/>
            <person name="McGuire P.E."/>
            <person name="Lux T."/>
            <person name="Spannagl M."/>
            <person name="Mayer K.F.X."/>
            <person name="Baldrich P."/>
            <person name="Meyers B.C."/>
            <person name="Huo N."/>
            <person name="Gu Y.Q."/>
            <person name="Zhou H."/>
            <person name="Devos K.M."/>
            <person name="Bennetzen J.L."/>
            <person name="Unver T."/>
            <person name="Budak H."/>
            <person name="Gulick P.J."/>
            <person name="Galiba G."/>
            <person name="Kalapos B."/>
            <person name="Nelson D.R."/>
            <person name="Li P."/>
            <person name="You F.M."/>
            <person name="Luo M.C."/>
            <person name="Dvorak J."/>
        </authorList>
    </citation>
    <scope>NUCLEOTIDE SEQUENCE [LARGE SCALE GENOMIC DNA]</scope>
    <source>
        <strain evidence="2">cv. AL8/78</strain>
    </source>
</reference>
<evidence type="ECO:0000256" key="1">
    <source>
        <dbReference type="SAM" id="SignalP"/>
    </source>
</evidence>
<reference evidence="2" key="4">
    <citation type="submission" date="2019-03" db="UniProtKB">
        <authorList>
            <consortium name="EnsemblPlants"/>
        </authorList>
    </citation>
    <scope>IDENTIFICATION</scope>
</reference>
<evidence type="ECO:0000313" key="3">
    <source>
        <dbReference type="Proteomes" id="UP000015105"/>
    </source>
</evidence>
<sequence>QITLMGFMFLLTSSLLSYIYSPHLDTAPPRWVHLAHGILLFLYQVCETENEIPNR</sequence>
<dbReference type="Gramene" id="AET7Gv20433200.31">
    <property type="protein sequence ID" value="AET7Gv20433200.31"/>
    <property type="gene ID" value="AET7Gv20433200"/>
</dbReference>